<feature type="region of interest" description="Disordered" evidence="1">
    <location>
        <begin position="47"/>
        <end position="73"/>
    </location>
</feature>
<protein>
    <submittedName>
        <fullName evidence="2">Uncharacterized protein</fullName>
    </submittedName>
</protein>
<organism evidence="2 3">
    <name type="scientific">Sphingopyxis fribergensis</name>
    <dbReference type="NCBI Taxonomy" id="1515612"/>
    <lineage>
        <taxon>Bacteria</taxon>
        <taxon>Pseudomonadati</taxon>
        <taxon>Pseudomonadota</taxon>
        <taxon>Alphaproteobacteria</taxon>
        <taxon>Sphingomonadales</taxon>
        <taxon>Sphingomonadaceae</taxon>
        <taxon>Sphingopyxis</taxon>
    </lineage>
</organism>
<accession>A0A0A7PGU9</accession>
<dbReference type="EMBL" id="CP009122">
    <property type="protein sequence ID" value="AJA09195.1"/>
    <property type="molecule type" value="Genomic_DNA"/>
</dbReference>
<evidence type="ECO:0000313" key="2">
    <source>
        <dbReference type="EMBL" id="AJA09195.1"/>
    </source>
</evidence>
<dbReference type="RefSeq" id="WP_039574830.1">
    <property type="nucleotide sequence ID" value="NZ_CP009122.1"/>
</dbReference>
<proteinExistence type="predicted"/>
<feature type="compositionally biased region" description="Basic and acidic residues" evidence="1">
    <location>
        <begin position="56"/>
        <end position="67"/>
    </location>
</feature>
<keyword evidence="3" id="KW-1185">Reference proteome</keyword>
<sequence>MTGDYSETFGQILNRLLNPRERVIREVSRARNASGYVEGTDIVREDGRPAALGDGIGRDGPQRRGEPKNGYFV</sequence>
<gene>
    <name evidence="2" type="ORF">SKP52_11490</name>
</gene>
<name>A0A0A7PGU9_9SPHN</name>
<dbReference type="HOGENOM" id="CLU_2702898_0_0_5"/>
<dbReference type="KEGG" id="sphk:SKP52_11490"/>
<dbReference type="Proteomes" id="UP000030907">
    <property type="component" value="Chromosome"/>
</dbReference>
<dbReference type="AlphaFoldDB" id="A0A0A7PGU9"/>
<dbReference type="STRING" id="1515612.SKP52_11490"/>
<reference evidence="2 3" key="1">
    <citation type="journal article" date="2015" name="Int. J. Syst. Evol. Microbiol.">
        <title>Description of Sphingopyxis fribergensis sp. nov. - a soil bacterium with the ability to degrade styrene and phenylacetic acid.</title>
        <authorList>
            <person name="Oelschlagel M."/>
            <person name="Ruckert C."/>
            <person name="Kalinowski J."/>
            <person name="Schmidt G."/>
            <person name="Schlomann M."/>
            <person name="Tischler D."/>
        </authorList>
    </citation>
    <scope>NUCLEOTIDE SEQUENCE [LARGE SCALE GENOMIC DNA]</scope>
    <source>
        <strain evidence="2 3">Kp5.2</strain>
    </source>
</reference>
<evidence type="ECO:0000313" key="3">
    <source>
        <dbReference type="Proteomes" id="UP000030907"/>
    </source>
</evidence>
<evidence type="ECO:0000256" key="1">
    <source>
        <dbReference type="SAM" id="MobiDB-lite"/>
    </source>
</evidence>